<comment type="caution">
    <text evidence="1">The sequence shown here is derived from an EMBL/GenBank/DDBJ whole genome shotgun (WGS) entry which is preliminary data.</text>
</comment>
<keyword evidence="2" id="KW-1185">Reference proteome</keyword>
<organism evidence="1 2">
    <name type="scientific">Scomber scombrus</name>
    <name type="common">Atlantic mackerel</name>
    <name type="synonym">Scomber vernalis</name>
    <dbReference type="NCBI Taxonomy" id="13677"/>
    <lineage>
        <taxon>Eukaryota</taxon>
        <taxon>Metazoa</taxon>
        <taxon>Chordata</taxon>
        <taxon>Craniata</taxon>
        <taxon>Vertebrata</taxon>
        <taxon>Euteleostomi</taxon>
        <taxon>Actinopterygii</taxon>
        <taxon>Neopterygii</taxon>
        <taxon>Teleostei</taxon>
        <taxon>Neoteleostei</taxon>
        <taxon>Acanthomorphata</taxon>
        <taxon>Pelagiaria</taxon>
        <taxon>Scombriformes</taxon>
        <taxon>Scombridae</taxon>
        <taxon>Scomber</taxon>
    </lineage>
</organism>
<dbReference type="AlphaFoldDB" id="A0AAV1PAI8"/>
<dbReference type="EMBL" id="CAWUFR010000122">
    <property type="protein sequence ID" value="CAK6968638.1"/>
    <property type="molecule type" value="Genomic_DNA"/>
</dbReference>
<proteinExistence type="predicted"/>
<evidence type="ECO:0000313" key="1">
    <source>
        <dbReference type="EMBL" id="CAK6968638.1"/>
    </source>
</evidence>
<sequence>MVRKQVIVHVFSNKPKINFIFHRRREKSTICDDMDDVMFLALTLTREEKDLTLRPSCTLGPDAAIAADSTSNTAGLARCSATQDIRQRCSDPCLPVGDAVTAEKRKVTTVSSPKRETPLSPEWSTLRKKTEDAVSSSYQLVCVIR</sequence>
<keyword evidence="1" id="KW-0418">Kinase</keyword>
<protein>
    <submittedName>
        <fullName evidence="1">Mitogen-activated protein kinase kinase kinase kinase 2 isoform X4</fullName>
    </submittedName>
</protein>
<name>A0AAV1PAI8_SCOSC</name>
<gene>
    <name evidence="1" type="ORF">FSCOSCO3_A033012</name>
</gene>
<accession>A0AAV1PAI8</accession>
<dbReference type="Proteomes" id="UP001314229">
    <property type="component" value="Unassembled WGS sequence"/>
</dbReference>
<reference evidence="1 2" key="1">
    <citation type="submission" date="2024-01" db="EMBL/GenBank/DDBJ databases">
        <authorList>
            <person name="Alioto T."/>
            <person name="Alioto T."/>
            <person name="Gomez Garrido J."/>
        </authorList>
    </citation>
    <scope>NUCLEOTIDE SEQUENCE [LARGE SCALE GENOMIC DNA]</scope>
</reference>
<keyword evidence="1" id="KW-0808">Transferase</keyword>
<evidence type="ECO:0000313" key="2">
    <source>
        <dbReference type="Proteomes" id="UP001314229"/>
    </source>
</evidence>
<dbReference type="GO" id="GO:0016301">
    <property type="term" value="F:kinase activity"/>
    <property type="evidence" value="ECO:0007669"/>
    <property type="project" value="UniProtKB-KW"/>
</dbReference>